<dbReference type="STRING" id="3076.A0A2P6TZW2"/>
<evidence type="ECO:0000256" key="5">
    <source>
        <dbReference type="ARBA" id="ARBA00012728"/>
    </source>
</evidence>
<dbReference type="SMR" id="A0A2P6TZW2"/>
<protein>
    <recommendedName>
        <fullName evidence="5">phosphoglucomutase (alpha-D-glucose-1,6-bisphosphate-dependent)</fullName>
        <ecNumber evidence="5">5.4.2.2</ecNumber>
    </recommendedName>
    <alternativeName>
        <fullName evidence="15">Glucose phosphomutase</fullName>
    </alternativeName>
</protein>
<dbReference type="InterPro" id="IPR016066">
    <property type="entry name" value="A-D-PHexomutase_CS"/>
</dbReference>
<evidence type="ECO:0000256" key="14">
    <source>
        <dbReference type="ARBA" id="ARBA00023277"/>
    </source>
</evidence>
<dbReference type="CDD" id="cd03085">
    <property type="entry name" value="PGM1"/>
    <property type="match status" value="1"/>
</dbReference>
<dbReference type="AlphaFoldDB" id="A0A2P6TZW2"/>
<evidence type="ECO:0000256" key="9">
    <source>
        <dbReference type="ARBA" id="ARBA00022640"/>
    </source>
</evidence>
<feature type="domain" description="Alpha-D-phosphohexomutase alpha/beta/alpha" evidence="19">
    <location>
        <begin position="82"/>
        <end position="219"/>
    </location>
</feature>
<dbReference type="Pfam" id="PF02880">
    <property type="entry name" value="PGM_PMM_III"/>
    <property type="match status" value="1"/>
</dbReference>
<evidence type="ECO:0000256" key="16">
    <source>
        <dbReference type="ARBA" id="ARBA00049318"/>
    </source>
</evidence>
<evidence type="ECO:0000256" key="17">
    <source>
        <dbReference type="ARBA" id="ARBA00049409"/>
    </source>
</evidence>
<dbReference type="FunFam" id="3.30.310.50:FF:000002">
    <property type="entry name" value="Phosphoglucomutase 5"/>
    <property type="match status" value="1"/>
</dbReference>
<dbReference type="GO" id="GO:0000287">
    <property type="term" value="F:magnesium ion binding"/>
    <property type="evidence" value="ECO:0007669"/>
    <property type="project" value="InterPro"/>
</dbReference>
<dbReference type="InterPro" id="IPR045244">
    <property type="entry name" value="PGM"/>
</dbReference>
<evidence type="ECO:0000313" key="23">
    <source>
        <dbReference type="Proteomes" id="UP000239899"/>
    </source>
</evidence>
<proteinExistence type="inferred from homology"/>
<keyword evidence="10" id="KW-0479">Metal-binding</keyword>
<name>A0A2P6TZW2_CHLSO</name>
<evidence type="ECO:0000259" key="20">
    <source>
        <dbReference type="Pfam" id="PF02879"/>
    </source>
</evidence>
<dbReference type="FunFam" id="3.40.120.10:FF:000005">
    <property type="entry name" value="Phosphoglucomutase 5"/>
    <property type="match status" value="1"/>
</dbReference>
<gene>
    <name evidence="22" type="ORF">C2E21_1600</name>
</gene>
<comment type="catalytic activity">
    <reaction evidence="16">
        <text>alpha-D-glucose 1,6-bisphosphate + L-seryl-[protein] = O-phospho-L-seryl-[protein] + alpha-D-glucose 6-phosphate</text>
        <dbReference type="Rhea" id="RHEA:68752"/>
        <dbReference type="Rhea" id="RHEA-COMP:9863"/>
        <dbReference type="Rhea" id="RHEA-COMP:11604"/>
        <dbReference type="ChEBI" id="CHEBI:29999"/>
        <dbReference type="ChEBI" id="CHEBI:58225"/>
        <dbReference type="ChEBI" id="CHEBI:58392"/>
        <dbReference type="ChEBI" id="CHEBI:83421"/>
    </reaction>
</comment>
<dbReference type="GO" id="GO:0006006">
    <property type="term" value="P:glucose metabolic process"/>
    <property type="evidence" value="ECO:0007669"/>
    <property type="project" value="UniProtKB-KW"/>
</dbReference>
<comment type="cofactor">
    <cofactor evidence="2">
        <name>Mg(2+)</name>
        <dbReference type="ChEBI" id="CHEBI:18420"/>
    </cofactor>
</comment>
<evidence type="ECO:0000256" key="7">
    <source>
        <dbReference type="ARBA" id="ARBA00022528"/>
    </source>
</evidence>
<evidence type="ECO:0000256" key="3">
    <source>
        <dbReference type="ARBA" id="ARBA00004229"/>
    </source>
</evidence>
<evidence type="ECO:0000259" key="21">
    <source>
        <dbReference type="Pfam" id="PF02880"/>
    </source>
</evidence>
<dbReference type="EMBL" id="LHPG02000003">
    <property type="protein sequence ID" value="PRW59596.1"/>
    <property type="molecule type" value="Genomic_DNA"/>
</dbReference>
<keyword evidence="23" id="KW-1185">Reference proteome</keyword>
<dbReference type="InterPro" id="IPR005841">
    <property type="entry name" value="Alpha-D-phosphohexomutase_SF"/>
</dbReference>
<dbReference type="PANTHER" id="PTHR22573">
    <property type="entry name" value="PHOSPHOHEXOMUTASE FAMILY MEMBER"/>
    <property type="match status" value="1"/>
</dbReference>
<keyword evidence="13" id="KW-0413">Isomerase</keyword>
<keyword evidence="7" id="KW-0150">Chloroplast</keyword>
<evidence type="ECO:0000256" key="13">
    <source>
        <dbReference type="ARBA" id="ARBA00023235"/>
    </source>
</evidence>
<accession>A0A2P6TZW2</accession>
<dbReference type="Gene3D" id="3.40.120.10">
    <property type="entry name" value="Alpha-D-Glucose-1,6-Bisphosphate, subunit A, domain 3"/>
    <property type="match status" value="3"/>
</dbReference>
<feature type="domain" description="Alpha-D-phosphohexomutase alpha/beta/alpha" evidence="21">
    <location>
        <begin position="365"/>
        <end position="468"/>
    </location>
</feature>
<dbReference type="Pfam" id="PF24947">
    <property type="entry name" value="PGM1_C_vert_fung"/>
    <property type="match status" value="1"/>
</dbReference>
<dbReference type="FunFam" id="3.40.120.10:FF:000009">
    <property type="entry name" value="Phosphoglucomutase, cytoplasmic 1"/>
    <property type="match status" value="1"/>
</dbReference>
<keyword evidence="9" id="KW-0934">Plastid</keyword>
<dbReference type="PROSITE" id="PS00710">
    <property type="entry name" value="PGM_PMM"/>
    <property type="match status" value="1"/>
</dbReference>
<dbReference type="Pfam" id="PF02878">
    <property type="entry name" value="PGM_PMM_I"/>
    <property type="match status" value="1"/>
</dbReference>
<evidence type="ECO:0000256" key="10">
    <source>
        <dbReference type="ARBA" id="ARBA00022723"/>
    </source>
</evidence>
<comment type="subcellular location">
    <subcellularLocation>
        <location evidence="3">Plastid</location>
        <location evidence="3">Chloroplast</location>
    </subcellularLocation>
</comment>
<dbReference type="InterPro" id="IPR016055">
    <property type="entry name" value="A-D-PHexomutase_a/b/a-I/II/III"/>
</dbReference>
<dbReference type="InterPro" id="IPR005846">
    <property type="entry name" value="A-D-PHexomutase_a/b/a-III"/>
</dbReference>
<dbReference type="PRINTS" id="PR00509">
    <property type="entry name" value="PGMPMM"/>
</dbReference>
<dbReference type="Gene3D" id="3.30.310.50">
    <property type="entry name" value="Alpha-D-phosphohexomutase, C-terminal domain"/>
    <property type="match status" value="1"/>
</dbReference>
<evidence type="ECO:0000259" key="19">
    <source>
        <dbReference type="Pfam" id="PF02878"/>
    </source>
</evidence>
<evidence type="ECO:0000256" key="12">
    <source>
        <dbReference type="ARBA" id="ARBA00022946"/>
    </source>
</evidence>
<dbReference type="GO" id="GO:0004614">
    <property type="term" value="F:phosphoglucomutase activity"/>
    <property type="evidence" value="ECO:0007669"/>
    <property type="project" value="UniProtKB-EC"/>
</dbReference>
<keyword evidence="8" id="KW-0597">Phosphoprotein</keyword>
<keyword evidence="6" id="KW-0313">Glucose metabolism</keyword>
<dbReference type="FunFam" id="3.40.120.10:FF:000004">
    <property type="entry name" value="Phosphoglucomutase 5"/>
    <property type="match status" value="1"/>
</dbReference>
<keyword evidence="12" id="KW-0809">Transit peptide</keyword>
<comment type="caution">
    <text evidence="22">The sequence shown here is derived from an EMBL/GenBank/DDBJ whole genome shotgun (WGS) entry which is preliminary data.</text>
</comment>
<dbReference type="SUPFAM" id="SSF53738">
    <property type="entry name" value="Phosphoglucomutase, first 3 domains"/>
    <property type="match status" value="3"/>
</dbReference>
<comment type="catalytic activity">
    <reaction evidence="17">
        <text>O-phospho-L-seryl-[protein] + alpha-D-glucose 1-phosphate = alpha-D-glucose 1,6-bisphosphate + L-seryl-[protein]</text>
        <dbReference type="Rhea" id="RHEA:68748"/>
        <dbReference type="Rhea" id="RHEA-COMP:9863"/>
        <dbReference type="Rhea" id="RHEA-COMP:11604"/>
        <dbReference type="ChEBI" id="CHEBI:29999"/>
        <dbReference type="ChEBI" id="CHEBI:58392"/>
        <dbReference type="ChEBI" id="CHEBI:58601"/>
        <dbReference type="ChEBI" id="CHEBI:83421"/>
    </reaction>
</comment>
<evidence type="ECO:0000256" key="1">
    <source>
        <dbReference type="ARBA" id="ARBA00000443"/>
    </source>
</evidence>
<evidence type="ECO:0000256" key="2">
    <source>
        <dbReference type="ARBA" id="ARBA00001946"/>
    </source>
</evidence>
<dbReference type="InterPro" id="IPR005844">
    <property type="entry name" value="A-D-PHexomutase_a/b/a-I"/>
</dbReference>
<evidence type="ECO:0000256" key="15">
    <source>
        <dbReference type="ARBA" id="ARBA00041398"/>
    </source>
</evidence>
<dbReference type="GO" id="GO:0005829">
    <property type="term" value="C:cytosol"/>
    <property type="evidence" value="ECO:0007669"/>
    <property type="project" value="TreeGrafter"/>
</dbReference>
<dbReference type="EC" id="5.4.2.2" evidence="5"/>
<dbReference type="GO" id="GO:0009507">
    <property type="term" value="C:chloroplast"/>
    <property type="evidence" value="ECO:0007669"/>
    <property type="project" value="UniProtKB-SubCell"/>
</dbReference>
<comment type="catalytic activity">
    <reaction evidence="1">
        <text>alpha-D-glucose 1-phosphate = alpha-D-glucose 6-phosphate</text>
        <dbReference type="Rhea" id="RHEA:23536"/>
        <dbReference type="ChEBI" id="CHEBI:58225"/>
        <dbReference type="ChEBI" id="CHEBI:58601"/>
        <dbReference type="EC" id="5.4.2.2"/>
    </reaction>
</comment>
<evidence type="ECO:0000256" key="8">
    <source>
        <dbReference type="ARBA" id="ARBA00022553"/>
    </source>
</evidence>
<evidence type="ECO:0000313" key="22">
    <source>
        <dbReference type="EMBL" id="PRW59596.1"/>
    </source>
</evidence>
<dbReference type="NCBIfam" id="NF005737">
    <property type="entry name" value="PRK07564.1-1"/>
    <property type="match status" value="1"/>
</dbReference>
<keyword evidence="14" id="KW-0119">Carbohydrate metabolism</keyword>
<feature type="region of interest" description="Disordered" evidence="18">
    <location>
        <begin position="1"/>
        <end position="52"/>
    </location>
</feature>
<feature type="domain" description="Alpha-D-phosphohexomutase alpha/beta/alpha" evidence="20">
    <location>
        <begin position="253"/>
        <end position="356"/>
    </location>
</feature>
<dbReference type="SUPFAM" id="SSF55957">
    <property type="entry name" value="Phosphoglucomutase, C-terminal domain"/>
    <property type="match status" value="1"/>
</dbReference>
<keyword evidence="11" id="KW-0460">Magnesium</keyword>
<evidence type="ECO:0000256" key="11">
    <source>
        <dbReference type="ARBA" id="ARBA00022842"/>
    </source>
</evidence>
<dbReference type="Proteomes" id="UP000239899">
    <property type="component" value="Unassembled WGS sequence"/>
</dbReference>
<organism evidence="22 23">
    <name type="scientific">Chlorella sorokiniana</name>
    <name type="common">Freshwater green alga</name>
    <dbReference type="NCBI Taxonomy" id="3076"/>
    <lineage>
        <taxon>Eukaryota</taxon>
        <taxon>Viridiplantae</taxon>
        <taxon>Chlorophyta</taxon>
        <taxon>core chlorophytes</taxon>
        <taxon>Trebouxiophyceae</taxon>
        <taxon>Chlorellales</taxon>
        <taxon>Chlorellaceae</taxon>
        <taxon>Chlorella clade</taxon>
        <taxon>Chlorella</taxon>
    </lineage>
</organism>
<evidence type="ECO:0000256" key="4">
    <source>
        <dbReference type="ARBA" id="ARBA00010231"/>
    </source>
</evidence>
<evidence type="ECO:0000256" key="6">
    <source>
        <dbReference type="ARBA" id="ARBA00022526"/>
    </source>
</evidence>
<dbReference type="OrthoDB" id="2291at2759"/>
<dbReference type="Pfam" id="PF02879">
    <property type="entry name" value="PGM_PMM_II"/>
    <property type="match status" value="1"/>
</dbReference>
<dbReference type="InterPro" id="IPR036900">
    <property type="entry name" value="A-D-PHexomutase_C_sf"/>
</dbReference>
<evidence type="ECO:0000256" key="18">
    <source>
        <dbReference type="SAM" id="MobiDB-lite"/>
    </source>
</evidence>
<dbReference type="PANTHER" id="PTHR22573:SF59">
    <property type="entry name" value="PHOSPHOGLUCOMUTASE, CHLOROPLASTIC"/>
    <property type="match status" value="1"/>
</dbReference>
<sequence>MSSLSSAVPSAACKPAPSPTASPRRAPAPAAHQFGKSAAGLRSPARREIGTSSRVGALKVEATAQMEGFTVKSVPTKPIEGQKTGTSGLRKKTKVFTSEHYLANWIQSLFNALGDEAKGKTIGLGGDGRYFNKEAVQIILKLAAGNGIKKVVVGQNAIMATPAMSALIRRRSMYGGLIMSASHNPGGPEEDWGIKFNYSSGEPAPEKITDKIFGFTQSIGELKVADIPDVDLSKVGTSKFGSFEVEVVDYTAEYFATLKEVFDFPALRKFMTRADFSFVFDALHAVTGAYAGPLFVNELGGKPDSIRNGVPLEDFGGGHPDPNLTYAHDLVELMWSDKAPVFGAASDGDGDRNMVLGSHFFVTPSDSVAIIAANAQAAIPYFKSGLKGVARSMPTSGALDRVAEKLSLPFYETPTGWKFFGNLMDADRCSICGEESFGTGADHVREKDGLWAVLAWLAILAHKNKDVPEGGKFVSVKDIVMEHWKQFGRNFYSRYDYEGVESDKADAMIQHLETVIAAAKKGDKFGDYVLETADNFTYTDPIDGSVAKNQGIRFVFQDGSRIIFRLSGTGSAGATIRLYIEAYTADPALFEKDAQDVLKSIIGTALEVSKLQHFTGRDKPTVIT</sequence>
<comment type="similarity">
    <text evidence="4">Belongs to the phosphohexose mutase family.</text>
</comment>
<dbReference type="InterPro" id="IPR005845">
    <property type="entry name" value="A-D-PHexomutase_a/b/a-II"/>
</dbReference>
<reference evidence="22 23" key="1">
    <citation type="journal article" date="2018" name="Plant J.">
        <title>Genome sequences of Chlorella sorokiniana UTEX 1602 and Micractinium conductrix SAG 241.80: implications to maltose excretion by a green alga.</title>
        <authorList>
            <person name="Arriola M.B."/>
            <person name="Velmurugan N."/>
            <person name="Zhang Y."/>
            <person name="Plunkett M.H."/>
            <person name="Hondzo H."/>
            <person name="Barney B.M."/>
        </authorList>
    </citation>
    <scope>NUCLEOTIDE SEQUENCE [LARGE SCALE GENOMIC DNA]</scope>
    <source>
        <strain evidence="23">UTEX 1602</strain>
    </source>
</reference>
<feature type="compositionally biased region" description="Low complexity" evidence="18">
    <location>
        <begin position="19"/>
        <end position="31"/>
    </location>
</feature>